<feature type="region of interest" description="Disordered" evidence="1">
    <location>
        <begin position="1"/>
        <end position="28"/>
    </location>
</feature>
<evidence type="ECO:0000313" key="2">
    <source>
        <dbReference type="EMBL" id="KIJ63303.1"/>
    </source>
</evidence>
<evidence type="ECO:0000313" key="3">
    <source>
        <dbReference type="Proteomes" id="UP000053820"/>
    </source>
</evidence>
<dbReference type="EMBL" id="KN839851">
    <property type="protein sequence ID" value="KIJ63303.1"/>
    <property type="molecule type" value="Genomic_DNA"/>
</dbReference>
<dbReference type="HOGENOM" id="CLU_027591_0_0_1"/>
<evidence type="ECO:0000256" key="1">
    <source>
        <dbReference type="SAM" id="MobiDB-lite"/>
    </source>
</evidence>
<proteinExistence type="predicted"/>
<feature type="region of interest" description="Disordered" evidence="1">
    <location>
        <begin position="178"/>
        <end position="205"/>
    </location>
</feature>
<accession>A0A0C9W7Q8</accession>
<reference evidence="2 3" key="1">
    <citation type="submission" date="2014-04" db="EMBL/GenBank/DDBJ databases">
        <title>Evolutionary Origins and Diversification of the Mycorrhizal Mutualists.</title>
        <authorList>
            <consortium name="DOE Joint Genome Institute"/>
            <consortium name="Mycorrhizal Genomics Consortium"/>
            <person name="Kohler A."/>
            <person name="Kuo A."/>
            <person name="Nagy L.G."/>
            <person name="Floudas D."/>
            <person name="Copeland A."/>
            <person name="Barry K.W."/>
            <person name="Cichocki N."/>
            <person name="Veneault-Fourrey C."/>
            <person name="LaButti K."/>
            <person name="Lindquist E.A."/>
            <person name="Lipzen A."/>
            <person name="Lundell T."/>
            <person name="Morin E."/>
            <person name="Murat C."/>
            <person name="Riley R."/>
            <person name="Ohm R."/>
            <person name="Sun H."/>
            <person name="Tunlid A."/>
            <person name="Henrissat B."/>
            <person name="Grigoriev I.V."/>
            <person name="Hibbett D.S."/>
            <person name="Martin F."/>
        </authorList>
    </citation>
    <scope>NUCLEOTIDE SEQUENCE [LARGE SCALE GENOMIC DNA]</scope>
    <source>
        <strain evidence="2 3">MD-312</strain>
    </source>
</reference>
<keyword evidence="3" id="KW-1185">Reference proteome</keyword>
<dbReference type="OrthoDB" id="2585251at2759"/>
<protein>
    <submittedName>
        <fullName evidence="2">Uncharacterized protein</fullName>
    </submittedName>
</protein>
<name>A0A0C9W7Q8_9AGAM</name>
<dbReference type="Proteomes" id="UP000053820">
    <property type="component" value="Unassembled WGS sequence"/>
</dbReference>
<organism evidence="2 3">
    <name type="scientific">Hydnomerulius pinastri MD-312</name>
    <dbReference type="NCBI Taxonomy" id="994086"/>
    <lineage>
        <taxon>Eukaryota</taxon>
        <taxon>Fungi</taxon>
        <taxon>Dikarya</taxon>
        <taxon>Basidiomycota</taxon>
        <taxon>Agaricomycotina</taxon>
        <taxon>Agaricomycetes</taxon>
        <taxon>Agaricomycetidae</taxon>
        <taxon>Boletales</taxon>
        <taxon>Boletales incertae sedis</taxon>
        <taxon>Leucogyrophana</taxon>
    </lineage>
</organism>
<sequence length="535" mass="57814">MSAVSHGTRHLRQGIGIQSKHGLASASAGRSIHTPAFIPRPNPPPAPSTAQRLFAQTRTFFTRFVSHLTEPGLTHSSVVVSPHTSQSLLRPAHYHSSAQSIKSGFSLPVRHALSRPLSAPRLPKPPTLPGNVTHLGLGTARAFHSARPIFQNIVDNVPIATRALWGAEWDVRMKKKEARKMRRAKENKAVVPKSQEMLKPTGKAQSIVGETRSEQADTSELEVYFPLQITPAVTTQLLVPLAPTPTARLPLSTHTAGSTAHPLLPIPEIASTHHKHHLHSLRVSTLFAKLDAANVWDDPGVSVDAYAYGPRDGHYDARERQCTVLRVTFAGWTVNRVRAVVGDGTEGWCTLEVAYRKLPASPPGSELREAESISEIEETPSNSPSILSVELDSASASALELDEASDVDTWDYGLGLSPPPMSGSASSQHEFVLPTLDFSSSFTEAAHTAPPPPQPEIFLRTASELAREAEADGWSFASSPSSLSPVSSLSLFDGEEFPFPHSSGMRPMEQSWDSIGMGLSSSFVQRVGESELSGW</sequence>
<dbReference type="AlphaFoldDB" id="A0A0C9W7Q8"/>
<gene>
    <name evidence="2" type="ORF">HYDPIDRAFT_113267</name>
</gene>